<dbReference type="PRINTS" id="PR00081">
    <property type="entry name" value="GDHRDH"/>
</dbReference>
<dbReference type="InterPro" id="IPR002347">
    <property type="entry name" value="SDR_fam"/>
</dbReference>
<evidence type="ECO:0000256" key="1">
    <source>
        <dbReference type="ARBA" id="ARBA00006484"/>
    </source>
</evidence>
<dbReference type="GeneID" id="25310654"/>
<gene>
    <name evidence="4" type="ORF">Z517_11164</name>
</gene>
<dbReference type="SUPFAM" id="SSF51735">
    <property type="entry name" value="NAD(P)-binding Rossmann-fold domains"/>
    <property type="match status" value="1"/>
</dbReference>
<dbReference type="CDD" id="cd05233">
    <property type="entry name" value="SDR_c"/>
    <property type="match status" value="1"/>
</dbReference>
<dbReference type="Pfam" id="PF13561">
    <property type="entry name" value="adh_short_C2"/>
    <property type="match status" value="1"/>
</dbReference>
<name>A0A0D2G705_9EURO</name>
<dbReference type="RefSeq" id="XP_013280226.1">
    <property type="nucleotide sequence ID" value="XM_013424772.1"/>
</dbReference>
<keyword evidence="3" id="KW-0560">Oxidoreductase</keyword>
<dbReference type="VEuPathDB" id="FungiDB:Z517_11164"/>
<evidence type="ECO:0000313" key="5">
    <source>
        <dbReference type="Proteomes" id="UP000053029"/>
    </source>
</evidence>
<keyword evidence="5" id="KW-1185">Reference proteome</keyword>
<dbReference type="PANTHER" id="PTHR24321">
    <property type="entry name" value="DEHYDROGENASES, SHORT CHAIN"/>
    <property type="match status" value="1"/>
</dbReference>
<dbReference type="STRING" id="1442368.A0A0D2G705"/>
<comment type="similarity">
    <text evidence="1">Belongs to the short-chain dehydrogenases/reductases (SDR) family.</text>
</comment>
<evidence type="ECO:0000256" key="2">
    <source>
        <dbReference type="ARBA" id="ARBA00022857"/>
    </source>
</evidence>
<proteinExistence type="inferred from homology"/>
<organism evidence="4 5">
    <name type="scientific">Fonsecaea pedrosoi CBS 271.37</name>
    <dbReference type="NCBI Taxonomy" id="1442368"/>
    <lineage>
        <taxon>Eukaryota</taxon>
        <taxon>Fungi</taxon>
        <taxon>Dikarya</taxon>
        <taxon>Ascomycota</taxon>
        <taxon>Pezizomycotina</taxon>
        <taxon>Eurotiomycetes</taxon>
        <taxon>Chaetothyriomycetidae</taxon>
        <taxon>Chaetothyriales</taxon>
        <taxon>Herpotrichiellaceae</taxon>
        <taxon>Fonsecaea</taxon>
    </lineage>
</organism>
<dbReference type="PROSITE" id="PS00061">
    <property type="entry name" value="ADH_SHORT"/>
    <property type="match status" value="1"/>
</dbReference>
<protein>
    <submittedName>
        <fullName evidence="4">Uncharacterized protein</fullName>
    </submittedName>
</protein>
<evidence type="ECO:0000313" key="4">
    <source>
        <dbReference type="EMBL" id="KIW76418.1"/>
    </source>
</evidence>
<dbReference type="PANTHER" id="PTHR24321:SF8">
    <property type="entry name" value="ESTRADIOL 17-BETA-DEHYDROGENASE 8-RELATED"/>
    <property type="match status" value="1"/>
</dbReference>
<sequence length="256" mass="27091">MASLEGYNVAITGGGSGIGLATTVELCSRGATVWVAELTPHVPAKLESLVQAKKVFFHGGVDVASRDACVRFLDEVVAKAGGRRLDCLVNNAGIGPAEGPIATDETFDKIVDVNLRGTWNYGTQALRIMEKQEPKGPWGTRGTIVNVASMSGLFGHNSLAVYTATKHASVGLVKAWSKDFAPLGIRINAVAPSVTETEGVKIWFAQRKKDFNEDIKPPPAGRFAQPSEIAKVIAFLLGEDSSYINGQTIPINGGAV</sequence>
<dbReference type="FunFam" id="3.40.50.720:FF:000084">
    <property type="entry name" value="Short-chain dehydrogenase reductase"/>
    <property type="match status" value="1"/>
</dbReference>
<dbReference type="GO" id="GO:0016491">
    <property type="term" value="F:oxidoreductase activity"/>
    <property type="evidence" value="ECO:0007669"/>
    <property type="project" value="UniProtKB-KW"/>
</dbReference>
<reference evidence="4 5" key="1">
    <citation type="submission" date="2015-01" db="EMBL/GenBank/DDBJ databases">
        <title>The Genome Sequence of Fonsecaea pedrosoi CBS 271.37.</title>
        <authorList>
            <consortium name="The Broad Institute Genomics Platform"/>
            <person name="Cuomo C."/>
            <person name="de Hoog S."/>
            <person name="Gorbushina A."/>
            <person name="Stielow B."/>
            <person name="Teixiera M."/>
            <person name="Abouelleil A."/>
            <person name="Chapman S.B."/>
            <person name="Priest M."/>
            <person name="Young S.K."/>
            <person name="Wortman J."/>
            <person name="Nusbaum C."/>
            <person name="Birren B."/>
        </authorList>
    </citation>
    <scope>NUCLEOTIDE SEQUENCE [LARGE SCALE GENOMIC DNA]</scope>
    <source>
        <strain evidence="4 5">CBS 271.37</strain>
    </source>
</reference>
<dbReference type="AlphaFoldDB" id="A0A0D2G705"/>
<dbReference type="EMBL" id="KN846975">
    <property type="protein sequence ID" value="KIW76418.1"/>
    <property type="molecule type" value="Genomic_DNA"/>
</dbReference>
<dbReference type="Gene3D" id="3.40.50.720">
    <property type="entry name" value="NAD(P)-binding Rossmann-like Domain"/>
    <property type="match status" value="1"/>
</dbReference>
<keyword evidence="2" id="KW-0521">NADP</keyword>
<dbReference type="OrthoDB" id="1669814at2759"/>
<evidence type="ECO:0000256" key="3">
    <source>
        <dbReference type="ARBA" id="ARBA00023002"/>
    </source>
</evidence>
<dbReference type="InterPro" id="IPR020904">
    <property type="entry name" value="Sc_DH/Rdtase_CS"/>
</dbReference>
<dbReference type="PRINTS" id="PR00080">
    <property type="entry name" value="SDRFAMILY"/>
</dbReference>
<dbReference type="InterPro" id="IPR036291">
    <property type="entry name" value="NAD(P)-bd_dom_sf"/>
</dbReference>
<dbReference type="HOGENOM" id="CLU_010194_1_0_1"/>
<dbReference type="Proteomes" id="UP000053029">
    <property type="component" value="Unassembled WGS sequence"/>
</dbReference>
<accession>A0A0D2G705</accession>